<gene>
    <name evidence="2" type="ORF">ACFPO9_02170</name>
</gene>
<organism evidence="2 3">
    <name type="scientific">Massilia aerilata</name>
    <dbReference type="NCBI Taxonomy" id="453817"/>
    <lineage>
        <taxon>Bacteria</taxon>
        <taxon>Pseudomonadati</taxon>
        <taxon>Pseudomonadota</taxon>
        <taxon>Betaproteobacteria</taxon>
        <taxon>Burkholderiales</taxon>
        <taxon>Oxalobacteraceae</taxon>
        <taxon>Telluria group</taxon>
        <taxon>Massilia</taxon>
    </lineage>
</organism>
<evidence type="ECO:0000313" key="3">
    <source>
        <dbReference type="Proteomes" id="UP001596086"/>
    </source>
</evidence>
<dbReference type="SUPFAM" id="SSF109604">
    <property type="entry name" value="HD-domain/PDEase-like"/>
    <property type="match status" value="1"/>
</dbReference>
<sequence length="323" mass="34515">MKNWIARLFGGGMAAARAGPIVAQAAAAPATPAGRKDQDLWHCLTAGATASAPTPQALTHAQLVLAELDRLIASPADAEGLVPRVPEVIPQLLRSLRDEDASSADLARLVARDPALVAELIREANSPFYRSSRQVRTIDAALLVLGRNGLRMLLARAAFRPLIGMQGGRHSRQAGPRLWNHTENCALAASLLAPSFRADPFEAYLAGLMDDLGLIVAFRLFDSVLEADALPREPAFVDALLARTRTLAARIAMQWEMPPPIAAAILGAADQAPATALAGTLLEAERLACLRMMMDQGVQDVDYPGADDSADERTRVFERLLGP</sequence>
<name>A0ABW0RS53_9BURK</name>
<dbReference type="Gene3D" id="1.10.3210.10">
    <property type="entry name" value="Hypothetical protein af1432"/>
    <property type="match status" value="1"/>
</dbReference>
<dbReference type="PANTHER" id="PTHR33525:SF6">
    <property type="entry name" value="HDOD DOMAIN-CONTAINING PROTEIN"/>
    <property type="match status" value="1"/>
</dbReference>
<evidence type="ECO:0000259" key="1">
    <source>
        <dbReference type="PROSITE" id="PS51833"/>
    </source>
</evidence>
<dbReference type="RefSeq" id="WP_379766369.1">
    <property type="nucleotide sequence ID" value="NZ_JBHSMZ010000001.1"/>
</dbReference>
<accession>A0ABW0RS53</accession>
<reference evidence="3" key="1">
    <citation type="journal article" date="2019" name="Int. J. Syst. Evol. Microbiol.">
        <title>The Global Catalogue of Microorganisms (GCM) 10K type strain sequencing project: providing services to taxonomists for standard genome sequencing and annotation.</title>
        <authorList>
            <consortium name="The Broad Institute Genomics Platform"/>
            <consortium name="The Broad Institute Genome Sequencing Center for Infectious Disease"/>
            <person name="Wu L."/>
            <person name="Ma J."/>
        </authorList>
    </citation>
    <scope>NUCLEOTIDE SEQUENCE [LARGE SCALE GENOMIC DNA]</scope>
    <source>
        <strain evidence="3">CGMCC 4.5798</strain>
    </source>
</reference>
<dbReference type="EMBL" id="JBHSMZ010000001">
    <property type="protein sequence ID" value="MFC5547318.1"/>
    <property type="molecule type" value="Genomic_DNA"/>
</dbReference>
<dbReference type="PANTHER" id="PTHR33525">
    <property type="match status" value="1"/>
</dbReference>
<comment type="caution">
    <text evidence="2">The sequence shown here is derived from an EMBL/GenBank/DDBJ whole genome shotgun (WGS) entry which is preliminary data.</text>
</comment>
<feature type="domain" description="HDOD" evidence="1">
    <location>
        <begin position="82"/>
        <end position="271"/>
    </location>
</feature>
<proteinExistence type="predicted"/>
<dbReference type="Proteomes" id="UP001596086">
    <property type="component" value="Unassembled WGS sequence"/>
</dbReference>
<dbReference type="InterPro" id="IPR013976">
    <property type="entry name" value="HDOD"/>
</dbReference>
<dbReference type="PROSITE" id="PS51833">
    <property type="entry name" value="HDOD"/>
    <property type="match status" value="1"/>
</dbReference>
<dbReference type="Pfam" id="PF08668">
    <property type="entry name" value="HDOD"/>
    <property type="match status" value="1"/>
</dbReference>
<keyword evidence="3" id="KW-1185">Reference proteome</keyword>
<evidence type="ECO:0000313" key="2">
    <source>
        <dbReference type="EMBL" id="MFC5547318.1"/>
    </source>
</evidence>
<dbReference type="InterPro" id="IPR052340">
    <property type="entry name" value="RNase_Y/CdgJ"/>
</dbReference>
<protein>
    <submittedName>
        <fullName evidence="2">HDOD domain-containing protein</fullName>
    </submittedName>
</protein>